<dbReference type="PANTHER" id="PTHR42743:SF11">
    <property type="entry name" value="AMINODEOXYCHORISMATE LYASE"/>
    <property type="match status" value="1"/>
</dbReference>
<keyword evidence="7" id="KW-1185">Reference proteome</keyword>
<evidence type="ECO:0000313" key="7">
    <source>
        <dbReference type="Proteomes" id="UP000019681"/>
    </source>
</evidence>
<protein>
    <recommendedName>
        <fullName evidence="8">Branched-chain amino acid aminotransferase</fullName>
    </recommendedName>
</protein>
<dbReference type="GO" id="GO:0046394">
    <property type="term" value="P:carboxylic acid biosynthetic process"/>
    <property type="evidence" value="ECO:0007669"/>
    <property type="project" value="UniProtKB-ARBA"/>
</dbReference>
<evidence type="ECO:0000313" key="6">
    <source>
        <dbReference type="EMBL" id="EYE88542.1"/>
    </source>
</evidence>
<dbReference type="InterPro" id="IPR036038">
    <property type="entry name" value="Aminotransferase-like"/>
</dbReference>
<evidence type="ECO:0000256" key="4">
    <source>
        <dbReference type="RuleBase" id="RU004106"/>
    </source>
</evidence>
<evidence type="ECO:0008006" key="8">
    <source>
        <dbReference type="Google" id="ProtNLM"/>
    </source>
</evidence>
<dbReference type="Pfam" id="PF01063">
    <property type="entry name" value="Aminotran_4"/>
    <property type="match status" value="1"/>
</dbReference>
<accession>A0A017RV73</accession>
<evidence type="ECO:0000256" key="3">
    <source>
        <dbReference type="ARBA" id="ARBA00022898"/>
    </source>
</evidence>
<dbReference type="InterPro" id="IPR018300">
    <property type="entry name" value="Aminotrans_IV_CS"/>
</dbReference>
<dbReference type="Proteomes" id="UP000019681">
    <property type="component" value="Unassembled WGS sequence"/>
</dbReference>
<dbReference type="RefSeq" id="WP_035379454.1">
    <property type="nucleotide sequence ID" value="NZ_AZQP01000018.1"/>
</dbReference>
<dbReference type="CDD" id="cd00449">
    <property type="entry name" value="PLPDE_IV"/>
    <property type="match status" value="1"/>
</dbReference>
<comment type="similarity">
    <text evidence="2 4">Belongs to the class-IV pyridoxal-phosphate-dependent aminotransferase family.</text>
</comment>
<dbReference type="EMBL" id="AZQP01000018">
    <property type="protein sequence ID" value="EYE88542.1"/>
    <property type="molecule type" value="Genomic_DNA"/>
</dbReference>
<dbReference type="InterPro" id="IPR050571">
    <property type="entry name" value="Class-IV_PLP-Dep_Aminotrnsfr"/>
</dbReference>
<dbReference type="OrthoDB" id="9805628at2"/>
<dbReference type="PANTHER" id="PTHR42743">
    <property type="entry name" value="AMINO-ACID AMINOTRANSFERASE"/>
    <property type="match status" value="1"/>
</dbReference>
<dbReference type="AlphaFoldDB" id="A0A017RV73"/>
<evidence type="ECO:0000256" key="5">
    <source>
        <dbReference type="RuleBase" id="RU004516"/>
    </source>
</evidence>
<dbReference type="InterPro" id="IPR043132">
    <property type="entry name" value="BCAT-like_C"/>
</dbReference>
<dbReference type="GO" id="GO:0005829">
    <property type="term" value="C:cytosol"/>
    <property type="evidence" value="ECO:0007669"/>
    <property type="project" value="TreeGrafter"/>
</dbReference>
<dbReference type="Gene3D" id="3.20.10.10">
    <property type="entry name" value="D-amino Acid Aminotransferase, subunit A, domain 2"/>
    <property type="match status" value="1"/>
</dbReference>
<organism evidence="6 7">
    <name type="scientific">Fervidicella metallireducens AeB</name>
    <dbReference type="NCBI Taxonomy" id="1403537"/>
    <lineage>
        <taxon>Bacteria</taxon>
        <taxon>Bacillati</taxon>
        <taxon>Bacillota</taxon>
        <taxon>Clostridia</taxon>
        <taxon>Eubacteriales</taxon>
        <taxon>Clostridiaceae</taxon>
        <taxon>Fervidicella</taxon>
    </lineage>
</organism>
<dbReference type="GO" id="GO:0003824">
    <property type="term" value="F:catalytic activity"/>
    <property type="evidence" value="ECO:0007669"/>
    <property type="project" value="InterPro"/>
</dbReference>
<gene>
    <name evidence="6" type="ORF">Q428_07170</name>
</gene>
<dbReference type="InterPro" id="IPR001544">
    <property type="entry name" value="Aminotrans_IV"/>
</dbReference>
<dbReference type="Gene3D" id="3.30.470.10">
    <property type="match status" value="1"/>
</dbReference>
<dbReference type="PROSITE" id="PS00770">
    <property type="entry name" value="AA_TRANSFER_CLASS_4"/>
    <property type="match status" value="1"/>
</dbReference>
<dbReference type="FunFam" id="3.20.10.10:FF:000002">
    <property type="entry name" value="D-alanine aminotransferase"/>
    <property type="match status" value="1"/>
</dbReference>
<evidence type="ECO:0000256" key="1">
    <source>
        <dbReference type="ARBA" id="ARBA00001933"/>
    </source>
</evidence>
<proteinExistence type="inferred from homology"/>
<comment type="caution">
    <text evidence="6">The sequence shown here is derived from an EMBL/GenBank/DDBJ whole genome shotgun (WGS) entry which is preliminary data.</text>
</comment>
<dbReference type="InterPro" id="IPR043131">
    <property type="entry name" value="BCAT-like_N"/>
</dbReference>
<comment type="cofactor">
    <cofactor evidence="1 5">
        <name>pyridoxal 5'-phosphate</name>
        <dbReference type="ChEBI" id="CHEBI:597326"/>
    </cofactor>
</comment>
<sequence length="277" mass="32034">MSEAVLNFFICNNKVYDTVAFDNVYVEEHPSVYEVIRLINGVPLFLEEHFERLISSATLLGYNLNITLEEIRKNIERIVEKNNVQNYNVKLVVNNLDETKKDMYYFFIESNYPDEDMYLKGVSVFLYNGERENPNAKVIQKHLRNKINEQLKKEKCYEALLVNSNGEITEGSRSNLFFIKDDIVFTAPSEDVLMGITRQRIIRLCSLNGIKVTESKIKVAELDSFDSAFISGTSPKVLPISNIGDMKLSTNNPLLRKIMEIYDDEINSYIKFHKKTV</sequence>
<reference evidence="6 7" key="1">
    <citation type="journal article" date="2014" name="Genome Announc.">
        <title>Draft Genome Sequence of Fervidicella metallireducens Strain AeBT, an Iron-Reducing Thermoanaerobe from the Great Artesian Basin.</title>
        <authorList>
            <person name="Patel B.K."/>
        </authorList>
    </citation>
    <scope>NUCLEOTIDE SEQUENCE [LARGE SCALE GENOMIC DNA]</scope>
    <source>
        <strain evidence="6 7">AeB</strain>
    </source>
</reference>
<dbReference type="SUPFAM" id="SSF56752">
    <property type="entry name" value="D-aminoacid aminotransferase-like PLP-dependent enzymes"/>
    <property type="match status" value="1"/>
</dbReference>
<name>A0A017RV73_9CLOT</name>
<dbReference type="STRING" id="1403537.Q428_07170"/>
<dbReference type="GO" id="GO:0008652">
    <property type="term" value="P:amino acid biosynthetic process"/>
    <property type="evidence" value="ECO:0007669"/>
    <property type="project" value="UniProtKB-ARBA"/>
</dbReference>
<keyword evidence="3 5" id="KW-0663">Pyridoxal phosphate</keyword>
<evidence type="ECO:0000256" key="2">
    <source>
        <dbReference type="ARBA" id="ARBA00009320"/>
    </source>
</evidence>